<evidence type="ECO:0000256" key="4">
    <source>
        <dbReference type="ARBA" id="ARBA00023242"/>
    </source>
</evidence>
<dbReference type="OrthoDB" id="24745at2759"/>
<dbReference type="STRING" id="50376.A0A517LCV9"/>
<dbReference type="PIRSF" id="PIRSF023803">
    <property type="entry name" value="Ribonuclease_P_prd"/>
    <property type="match status" value="1"/>
</dbReference>
<dbReference type="GO" id="GO:0033204">
    <property type="term" value="F:ribonuclease P RNA binding"/>
    <property type="evidence" value="ECO:0007669"/>
    <property type="project" value="InterPro"/>
</dbReference>
<dbReference type="PANTHER" id="PTHR15441:SF2">
    <property type="entry name" value="RIBONUCLEASE P_MRP PROTEIN SUBUNIT POP5"/>
    <property type="match status" value="1"/>
</dbReference>
<evidence type="ECO:0000256" key="5">
    <source>
        <dbReference type="PIRNR" id="PIRNR023803"/>
    </source>
</evidence>
<dbReference type="GO" id="GO:0000172">
    <property type="term" value="C:ribonuclease MRP complex"/>
    <property type="evidence" value="ECO:0007669"/>
    <property type="project" value="TreeGrafter"/>
</dbReference>
<dbReference type="InterPro" id="IPR016819">
    <property type="entry name" value="RNase_P/MRP_POP5"/>
</dbReference>
<dbReference type="AlphaFoldDB" id="A0A517LCV9"/>
<dbReference type="InterPro" id="IPR038085">
    <property type="entry name" value="Rnp2-like_sf"/>
</dbReference>
<dbReference type="Gene3D" id="3.30.70.3250">
    <property type="entry name" value="Ribonuclease P, Pop5 subunit"/>
    <property type="match status" value="1"/>
</dbReference>
<dbReference type="SUPFAM" id="SSF160350">
    <property type="entry name" value="Rnp2-like"/>
    <property type="match status" value="1"/>
</dbReference>
<dbReference type="GO" id="GO:0001682">
    <property type="term" value="P:tRNA 5'-leader removal"/>
    <property type="evidence" value="ECO:0007669"/>
    <property type="project" value="InterPro"/>
</dbReference>
<dbReference type="InterPro" id="IPR002759">
    <property type="entry name" value="Pop5/Rpp14/Rnp2-like"/>
</dbReference>
<evidence type="ECO:0000256" key="2">
    <source>
        <dbReference type="ARBA" id="ARBA00010800"/>
    </source>
</evidence>
<dbReference type="GO" id="GO:0005730">
    <property type="term" value="C:nucleolus"/>
    <property type="evidence" value="ECO:0007669"/>
    <property type="project" value="TreeGrafter"/>
</dbReference>
<evidence type="ECO:0000313" key="8">
    <source>
        <dbReference type="Proteomes" id="UP000316270"/>
    </source>
</evidence>
<proteinExistence type="inferred from homology"/>
<dbReference type="Pfam" id="PF01900">
    <property type="entry name" value="RNase_P_Rpp14"/>
    <property type="match status" value="1"/>
</dbReference>
<sequence>MVRIKHRYLLINILYPGPSSRAARAPSSAEKIPDVVQFHAPTSDLLDQRLLAKMIREGVGELFGEWGMGMIAGSLKIIYLSPATSTAIIRVSRDHYRLVWAALTFVTRLPKPIEEACCIRVVRCSGTTRKAEEEAVRRAKEFIVKARSQGAGGAESEKAIGGAGQERDVGDVMSESEDD</sequence>
<evidence type="ECO:0000256" key="1">
    <source>
        <dbReference type="ARBA" id="ARBA00004123"/>
    </source>
</evidence>
<dbReference type="GO" id="GO:0004526">
    <property type="term" value="F:ribonuclease P activity"/>
    <property type="evidence" value="ECO:0007669"/>
    <property type="project" value="UniProtKB-EC"/>
</dbReference>
<comment type="function">
    <text evidence="5">Component of ribonuclease P, a protein complex that generates mature tRNA molecules by cleaving their 5'-ends.</text>
</comment>
<dbReference type="EMBL" id="CP042193">
    <property type="protein sequence ID" value="QDS73426.1"/>
    <property type="molecule type" value="Genomic_DNA"/>
</dbReference>
<keyword evidence="4" id="KW-0539">Nucleus</keyword>
<evidence type="ECO:0000256" key="6">
    <source>
        <dbReference type="SAM" id="MobiDB-lite"/>
    </source>
</evidence>
<accession>A0A517LCV9</accession>
<keyword evidence="8" id="KW-1185">Reference proteome</keyword>
<name>A0A517LCV9_9PEZI</name>
<reference evidence="7 8" key="1">
    <citation type="submission" date="2019-07" db="EMBL/GenBank/DDBJ databases">
        <title>Finished genome of Venturia effusa.</title>
        <authorList>
            <person name="Young C.A."/>
            <person name="Cox M.P."/>
            <person name="Ganley A.R.D."/>
            <person name="David W.J."/>
        </authorList>
    </citation>
    <scope>NUCLEOTIDE SEQUENCE [LARGE SCALE GENOMIC DNA]</scope>
    <source>
        <strain evidence="8">albino</strain>
    </source>
</reference>
<feature type="region of interest" description="Disordered" evidence="6">
    <location>
        <begin position="147"/>
        <end position="179"/>
    </location>
</feature>
<evidence type="ECO:0000313" key="7">
    <source>
        <dbReference type="EMBL" id="QDS73426.1"/>
    </source>
</evidence>
<comment type="catalytic activity">
    <reaction evidence="5">
        <text>Endonucleolytic cleavage of RNA, removing 5'-extranucleotides from tRNA precursor.</text>
        <dbReference type="EC" id="3.1.26.5"/>
    </reaction>
</comment>
<dbReference type="PANTHER" id="PTHR15441">
    <property type="entry name" value="RIBONUCLEASE P PROTEIN SUBUNIT P14"/>
    <property type="match status" value="1"/>
</dbReference>
<organism evidence="7 8">
    <name type="scientific">Venturia effusa</name>
    <dbReference type="NCBI Taxonomy" id="50376"/>
    <lineage>
        <taxon>Eukaryota</taxon>
        <taxon>Fungi</taxon>
        <taxon>Dikarya</taxon>
        <taxon>Ascomycota</taxon>
        <taxon>Pezizomycotina</taxon>
        <taxon>Dothideomycetes</taxon>
        <taxon>Pleosporomycetidae</taxon>
        <taxon>Venturiales</taxon>
        <taxon>Venturiaceae</taxon>
        <taxon>Venturia</taxon>
    </lineage>
</organism>
<dbReference type="EC" id="3.1.26.5" evidence="5"/>
<dbReference type="Proteomes" id="UP000316270">
    <property type="component" value="Chromosome 9"/>
</dbReference>
<gene>
    <name evidence="7" type="ORF">FKW77_008476</name>
</gene>
<protein>
    <recommendedName>
        <fullName evidence="5">Ribonuclease P/MRP protein subunit POP5</fullName>
        <ecNumber evidence="5">3.1.26.5</ecNumber>
    </recommendedName>
</protein>
<comment type="similarity">
    <text evidence="2 5">Belongs to the eukaryotic/archaeal RNase P protein component 2 family.</text>
</comment>
<dbReference type="GO" id="GO:0030681">
    <property type="term" value="C:multimeric ribonuclease P complex"/>
    <property type="evidence" value="ECO:0007669"/>
    <property type="project" value="TreeGrafter"/>
</dbReference>
<keyword evidence="3 5" id="KW-0819">tRNA processing</keyword>
<comment type="subcellular location">
    <subcellularLocation>
        <location evidence="1">Nucleus</location>
    </subcellularLocation>
</comment>
<evidence type="ECO:0000256" key="3">
    <source>
        <dbReference type="ARBA" id="ARBA00022694"/>
    </source>
</evidence>